<name>A0A8C4TKU6_ERPCA</name>
<organism evidence="2 3">
    <name type="scientific">Erpetoichthys calabaricus</name>
    <name type="common">Rope fish</name>
    <name type="synonym">Calamoichthys calabaricus</name>
    <dbReference type="NCBI Taxonomy" id="27687"/>
    <lineage>
        <taxon>Eukaryota</taxon>
        <taxon>Metazoa</taxon>
        <taxon>Chordata</taxon>
        <taxon>Craniata</taxon>
        <taxon>Vertebrata</taxon>
        <taxon>Euteleostomi</taxon>
        <taxon>Actinopterygii</taxon>
        <taxon>Polypteriformes</taxon>
        <taxon>Polypteridae</taxon>
        <taxon>Erpetoichthys</taxon>
    </lineage>
</organism>
<dbReference type="GeneID" id="114665073"/>
<dbReference type="InterPro" id="IPR007024">
    <property type="entry name" value="BLUF_domain"/>
</dbReference>
<dbReference type="RefSeq" id="XP_028675280.1">
    <property type="nucleotide sequence ID" value="XM_028819447.2"/>
</dbReference>
<dbReference type="Gene3D" id="3.30.70.100">
    <property type="match status" value="1"/>
</dbReference>
<evidence type="ECO:0000259" key="1">
    <source>
        <dbReference type="SMART" id="SM01034"/>
    </source>
</evidence>
<dbReference type="Proteomes" id="UP000694620">
    <property type="component" value="Chromosome 14"/>
</dbReference>
<dbReference type="Pfam" id="PF24787">
    <property type="entry name" value="TEX47"/>
    <property type="match status" value="1"/>
</dbReference>
<keyword evidence="3" id="KW-1185">Reference proteome</keyword>
<dbReference type="PANTHER" id="PTHR34035">
    <property type="entry name" value="TESTIS-EXPRESSED PROTEIN 47"/>
    <property type="match status" value="1"/>
</dbReference>
<evidence type="ECO:0000313" key="3">
    <source>
        <dbReference type="Proteomes" id="UP000694620"/>
    </source>
</evidence>
<feature type="domain" description="BLUF" evidence="1">
    <location>
        <begin position="53"/>
        <end position="157"/>
    </location>
</feature>
<dbReference type="GeneTree" id="ENSGT00390000005565"/>
<protein>
    <recommendedName>
        <fullName evidence="1">BLUF domain-containing protein</fullName>
    </recommendedName>
</protein>
<dbReference type="GO" id="GO:0071949">
    <property type="term" value="F:FAD binding"/>
    <property type="evidence" value="ECO:0007669"/>
    <property type="project" value="InterPro"/>
</dbReference>
<reference evidence="2" key="1">
    <citation type="submission" date="2021-06" db="EMBL/GenBank/DDBJ databases">
        <authorList>
            <consortium name="Wellcome Sanger Institute Data Sharing"/>
        </authorList>
    </citation>
    <scope>NUCLEOTIDE SEQUENCE [LARGE SCALE GENOMIC DNA]</scope>
</reference>
<sequence length="264" mass="30321">MAFASRVPRDTAPLMKSTRKAQHENDYLVKEERASMFVLLRDERSGGRKRFLLHRLIFIAKISPELADRRTLGGYYERLYQNLQRYYPGVGITGLLLLYPSQMVHMVESSSDVLYSILRDLRDAESRSHSPLILEPKVLVMSHDIPHRLFQQWTYKVLSIPSSRITGQEHEEPTGELILESLSVLLKLGMHFLTSPKASKNSADSAVFDKVPELILPEDTIKILLKCKQLLTPEEYLKSYDGPLDVMLDSEFVWPPAEHFLPLD</sequence>
<reference evidence="2" key="2">
    <citation type="submission" date="2025-08" db="UniProtKB">
        <authorList>
            <consortium name="Ensembl"/>
        </authorList>
    </citation>
    <scope>IDENTIFICATION</scope>
</reference>
<dbReference type="PANTHER" id="PTHR34035:SF1">
    <property type="entry name" value="TESTIS-EXPRESSED PROTEIN 47"/>
    <property type="match status" value="1"/>
</dbReference>
<dbReference type="SMART" id="SM01034">
    <property type="entry name" value="BLUF"/>
    <property type="match status" value="1"/>
</dbReference>
<dbReference type="GO" id="GO:0009882">
    <property type="term" value="F:blue light photoreceptor activity"/>
    <property type="evidence" value="ECO:0007669"/>
    <property type="project" value="InterPro"/>
</dbReference>
<dbReference type="InterPro" id="IPR055308">
    <property type="entry name" value="TEX47-like"/>
</dbReference>
<dbReference type="OrthoDB" id="548795at2759"/>
<dbReference type="AlphaFoldDB" id="A0A8C4TKU6"/>
<gene>
    <name evidence="2" type="primary">LOC114665073</name>
</gene>
<reference evidence="2" key="3">
    <citation type="submission" date="2025-09" db="UniProtKB">
        <authorList>
            <consortium name="Ensembl"/>
        </authorList>
    </citation>
    <scope>IDENTIFICATION</scope>
</reference>
<dbReference type="Ensembl" id="ENSECRT00000031502.1">
    <property type="protein sequence ID" value="ENSECRP00000030849.1"/>
    <property type="gene ID" value="ENSECRG00000020938.1"/>
</dbReference>
<evidence type="ECO:0000313" key="2">
    <source>
        <dbReference type="Ensembl" id="ENSECRP00000030849.1"/>
    </source>
</evidence>
<proteinExistence type="predicted"/>
<accession>A0A8C4TKU6</accession>